<dbReference type="Proteomes" id="UP000694562">
    <property type="component" value="Unplaced"/>
</dbReference>
<keyword evidence="2" id="KW-0433">Leucine-rich repeat</keyword>
<keyword evidence="3" id="KW-0677">Repeat</keyword>
<keyword evidence="4" id="KW-0969">Cilium</keyword>
<dbReference type="InterPro" id="IPR001611">
    <property type="entry name" value="Leu-rich_rpt"/>
</dbReference>
<comment type="subcellular location">
    <subcellularLocation>
        <location evidence="1">Cell projection</location>
        <location evidence="1">Cilium</location>
    </subcellularLocation>
</comment>
<keyword evidence="5" id="KW-0966">Cell projection</keyword>
<dbReference type="InterPro" id="IPR032675">
    <property type="entry name" value="LRR_dom_sf"/>
</dbReference>
<keyword evidence="8" id="KW-1185">Reference proteome</keyword>
<evidence type="ECO:0000313" key="7">
    <source>
        <dbReference type="Ensembl" id="ENSFTIP00000001365.1"/>
    </source>
</evidence>
<dbReference type="Ensembl" id="ENSFTIT00000001436.1">
    <property type="protein sequence ID" value="ENSFTIP00000001365.1"/>
    <property type="gene ID" value="ENSFTIG00000000970.1"/>
</dbReference>
<evidence type="ECO:0000313" key="8">
    <source>
        <dbReference type="Proteomes" id="UP000694562"/>
    </source>
</evidence>
<name>A0A8C4TNU0_FALTI</name>
<dbReference type="Pfam" id="PF00560">
    <property type="entry name" value="LRR_1"/>
    <property type="match status" value="1"/>
</dbReference>
<proteinExistence type="predicted"/>
<organism evidence="7 8">
    <name type="scientific">Falco tinnunculus</name>
    <name type="common">Common kestrel</name>
    <dbReference type="NCBI Taxonomy" id="100819"/>
    <lineage>
        <taxon>Eukaryota</taxon>
        <taxon>Metazoa</taxon>
        <taxon>Chordata</taxon>
        <taxon>Craniata</taxon>
        <taxon>Vertebrata</taxon>
        <taxon>Euteleostomi</taxon>
        <taxon>Archelosauria</taxon>
        <taxon>Archosauria</taxon>
        <taxon>Dinosauria</taxon>
        <taxon>Saurischia</taxon>
        <taxon>Theropoda</taxon>
        <taxon>Coelurosauria</taxon>
        <taxon>Aves</taxon>
        <taxon>Neognathae</taxon>
        <taxon>Neoaves</taxon>
        <taxon>Telluraves</taxon>
        <taxon>Australaves</taxon>
        <taxon>Falconiformes</taxon>
        <taxon>Falconidae</taxon>
        <taxon>Falco</taxon>
    </lineage>
</organism>
<evidence type="ECO:0000256" key="3">
    <source>
        <dbReference type="ARBA" id="ARBA00022737"/>
    </source>
</evidence>
<dbReference type="PANTHER" id="PTHR45973:SF9">
    <property type="entry name" value="LEUCINE-RICH REPEAT-CONTAINING PROTEIN 46"/>
    <property type="match status" value="1"/>
</dbReference>
<dbReference type="OMA" id="GHITHLG"/>
<dbReference type="OrthoDB" id="7451790at2759"/>
<feature type="compositionally biased region" description="Acidic residues" evidence="6">
    <location>
        <begin position="110"/>
        <end position="129"/>
    </location>
</feature>
<evidence type="ECO:0000256" key="6">
    <source>
        <dbReference type="SAM" id="MobiDB-lite"/>
    </source>
</evidence>
<dbReference type="PROSITE" id="PS51450">
    <property type="entry name" value="LRR"/>
    <property type="match status" value="2"/>
</dbReference>
<dbReference type="Gene3D" id="3.80.10.10">
    <property type="entry name" value="Ribonuclease Inhibitor"/>
    <property type="match status" value="1"/>
</dbReference>
<feature type="region of interest" description="Disordered" evidence="6">
    <location>
        <begin position="108"/>
        <end position="160"/>
    </location>
</feature>
<protein>
    <submittedName>
        <fullName evidence="7">Uncharacterized protein</fullName>
    </submittedName>
</protein>
<reference evidence="7" key="2">
    <citation type="submission" date="2025-09" db="UniProtKB">
        <authorList>
            <consortium name="Ensembl"/>
        </authorList>
    </citation>
    <scope>IDENTIFICATION</scope>
</reference>
<sequence>MCCFFVGFFFQNHIEKIENLDCFPNLRFLCLAGNHIPRVENLRPLRHLRVLDLSHNQIQMLDPDELPRCLRLLDLRGNECTHQHGYRELVVGALPHLLQLDAQPVCASVGEEEEEGGSSSSEDEDDELLSEPSDPFTTDKGAQTEGHITHLGVKQACPQG</sequence>
<evidence type="ECO:0000256" key="4">
    <source>
        <dbReference type="ARBA" id="ARBA00023069"/>
    </source>
</evidence>
<reference evidence="7" key="1">
    <citation type="submission" date="2025-08" db="UniProtKB">
        <authorList>
            <consortium name="Ensembl"/>
        </authorList>
    </citation>
    <scope>IDENTIFICATION</scope>
</reference>
<evidence type="ECO:0000256" key="5">
    <source>
        <dbReference type="ARBA" id="ARBA00023273"/>
    </source>
</evidence>
<dbReference type="SUPFAM" id="SSF52058">
    <property type="entry name" value="L domain-like"/>
    <property type="match status" value="1"/>
</dbReference>
<evidence type="ECO:0000256" key="2">
    <source>
        <dbReference type="ARBA" id="ARBA00022614"/>
    </source>
</evidence>
<evidence type="ECO:0000256" key="1">
    <source>
        <dbReference type="ARBA" id="ARBA00004138"/>
    </source>
</evidence>
<accession>A0A8C4TNU0</accession>
<dbReference type="InterPro" id="IPR050576">
    <property type="entry name" value="Cilia_flagella_integrity"/>
</dbReference>
<dbReference type="AlphaFoldDB" id="A0A8C4TNU0"/>
<dbReference type="PANTHER" id="PTHR45973">
    <property type="entry name" value="PROTEIN PHOSPHATASE 1 REGULATORY SUBUNIT SDS22-RELATED"/>
    <property type="match status" value="1"/>
</dbReference>